<sequence length="105" mass="11142">MSWVRERTRSKASVASSVSPTSSAMGLSVPSASTPAHHHQQQQDSNFNLNPSDTSAENSTTRDASQHIPAAAFREAQTRRSRAASPAFDTAPAPGRQQLLSPVAT</sequence>
<feature type="region of interest" description="Disordered" evidence="1">
    <location>
        <begin position="1"/>
        <end position="105"/>
    </location>
</feature>
<organism evidence="2 3">
    <name type="scientific">Coniophora puteana (strain RWD-64-598)</name>
    <name type="common">Brown rot fungus</name>
    <dbReference type="NCBI Taxonomy" id="741705"/>
    <lineage>
        <taxon>Eukaryota</taxon>
        <taxon>Fungi</taxon>
        <taxon>Dikarya</taxon>
        <taxon>Basidiomycota</taxon>
        <taxon>Agaricomycotina</taxon>
        <taxon>Agaricomycetes</taxon>
        <taxon>Agaricomycetidae</taxon>
        <taxon>Boletales</taxon>
        <taxon>Coniophorineae</taxon>
        <taxon>Coniophoraceae</taxon>
        <taxon>Coniophora</taxon>
    </lineage>
</organism>
<name>A0A5M3N3A4_CONPW</name>
<feature type="compositionally biased region" description="Low complexity" evidence="1">
    <location>
        <begin position="11"/>
        <end position="23"/>
    </location>
</feature>
<dbReference type="AlphaFoldDB" id="A0A5M3N3A4"/>
<dbReference type="GeneID" id="19202421"/>
<evidence type="ECO:0000313" key="3">
    <source>
        <dbReference type="Proteomes" id="UP000053558"/>
    </source>
</evidence>
<proteinExistence type="predicted"/>
<feature type="compositionally biased region" description="Polar residues" evidence="1">
    <location>
        <begin position="42"/>
        <end position="63"/>
    </location>
</feature>
<accession>A0A5M3N3A4</accession>
<gene>
    <name evidence="2" type="ORF">CONPUDRAFT_148024</name>
</gene>
<evidence type="ECO:0000256" key="1">
    <source>
        <dbReference type="SAM" id="MobiDB-lite"/>
    </source>
</evidence>
<protein>
    <submittedName>
        <fullName evidence="2">Uncharacterized protein</fullName>
    </submittedName>
</protein>
<reference evidence="3" key="1">
    <citation type="journal article" date="2012" name="Science">
        <title>The Paleozoic origin of enzymatic lignin decomposition reconstructed from 31 fungal genomes.</title>
        <authorList>
            <person name="Floudas D."/>
            <person name="Binder M."/>
            <person name="Riley R."/>
            <person name="Barry K."/>
            <person name="Blanchette R.A."/>
            <person name="Henrissat B."/>
            <person name="Martinez A.T."/>
            <person name="Otillar R."/>
            <person name="Spatafora J.W."/>
            <person name="Yadav J.S."/>
            <person name="Aerts A."/>
            <person name="Benoit I."/>
            <person name="Boyd A."/>
            <person name="Carlson A."/>
            <person name="Copeland A."/>
            <person name="Coutinho P.M."/>
            <person name="de Vries R.P."/>
            <person name="Ferreira P."/>
            <person name="Findley K."/>
            <person name="Foster B."/>
            <person name="Gaskell J."/>
            <person name="Glotzer D."/>
            <person name="Gorecki P."/>
            <person name="Heitman J."/>
            <person name="Hesse C."/>
            <person name="Hori C."/>
            <person name="Igarashi K."/>
            <person name="Jurgens J.A."/>
            <person name="Kallen N."/>
            <person name="Kersten P."/>
            <person name="Kohler A."/>
            <person name="Kuees U."/>
            <person name="Kumar T.K.A."/>
            <person name="Kuo A."/>
            <person name="LaButti K."/>
            <person name="Larrondo L.F."/>
            <person name="Lindquist E."/>
            <person name="Ling A."/>
            <person name="Lombard V."/>
            <person name="Lucas S."/>
            <person name="Lundell T."/>
            <person name="Martin R."/>
            <person name="McLaughlin D.J."/>
            <person name="Morgenstern I."/>
            <person name="Morin E."/>
            <person name="Murat C."/>
            <person name="Nagy L.G."/>
            <person name="Nolan M."/>
            <person name="Ohm R.A."/>
            <person name="Patyshakuliyeva A."/>
            <person name="Rokas A."/>
            <person name="Ruiz-Duenas F.J."/>
            <person name="Sabat G."/>
            <person name="Salamov A."/>
            <person name="Samejima M."/>
            <person name="Schmutz J."/>
            <person name="Slot J.C."/>
            <person name="St John F."/>
            <person name="Stenlid J."/>
            <person name="Sun H."/>
            <person name="Sun S."/>
            <person name="Syed K."/>
            <person name="Tsang A."/>
            <person name="Wiebenga A."/>
            <person name="Young D."/>
            <person name="Pisabarro A."/>
            <person name="Eastwood D.C."/>
            <person name="Martin F."/>
            <person name="Cullen D."/>
            <person name="Grigoriev I.V."/>
            <person name="Hibbett D.S."/>
        </authorList>
    </citation>
    <scope>NUCLEOTIDE SEQUENCE [LARGE SCALE GENOMIC DNA]</scope>
    <source>
        <strain evidence="3">RWD-64-598 SS2</strain>
    </source>
</reference>
<keyword evidence="3" id="KW-1185">Reference proteome</keyword>
<evidence type="ECO:0000313" key="2">
    <source>
        <dbReference type="EMBL" id="EIW85889.1"/>
    </source>
</evidence>
<dbReference type="Proteomes" id="UP000053558">
    <property type="component" value="Unassembled WGS sequence"/>
</dbReference>
<dbReference type="RefSeq" id="XP_007762883.1">
    <property type="nucleotide sequence ID" value="XM_007764693.1"/>
</dbReference>
<dbReference type="EMBL" id="JH711573">
    <property type="protein sequence ID" value="EIW85889.1"/>
    <property type="molecule type" value="Genomic_DNA"/>
</dbReference>
<dbReference type="KEGG" id="cput:CONPUDRAFT_148024"/>
<comment type="caution">
    <text evidence="2">The sequence shown here is derived from an EMBL/GenBank/DDBJ whole genome shotgun (WGS) entry which is preliminary data.</text>
</comment>